<gene>
    <name evidence="9" type="ORF">LTLLF_117495</name>
</gene>
<evidence type="ECO:0000313" key="10">
    <source>
        <dbReference type="Proteomes" id="UP000710432"/>
    </source>
</evidence>
<comment type="subcellular location">
    <subcellularLocation>
        <location evidence="1">Membrane</location>
        <topology evidence="1">Single-pass membrane protein</topology>
    </subcellularLocation>
</comment>
<organism evidence="9 10">
    <name type="scientific">Microtus ochrogaster</name>
    <name type="common">Prairie vole</name>
    <dbReference type="NCBI Taxonomy" id="79684"/>
    <lineage>
        <taxon>Eukaryota</taxon>
        <taxon>Metazoa</taxon>
        <taxon>Chordata</taxon>
        <taxon>Craniata</taxon>
        <taxon>Vertebrata</taxon>
        <taxon>Euteleostomi</taxon>
        <taxon>Mammalia</taxon>
        <taxon>Eutheria</taxon>
        <taxon>Euarchontoglires</taxon>
        <taxon>Glires</taxon>
        <taxon>Rodentia</taxon>
        <taxon>Myomorpha</taxon>
        <taxon>Muroidea</taxon>
        <taxon>Cricetidae</taxon>
        <taxon>Arvicolinae</taxon>
        <taxon>Microtus</taxon>
    </lineage>
</organism>
<feature type="coiled-coil region" evidence="7">
    <location>
        <begin position="56"/>
        <end position="114"/>
    </location>
</feature>
<evidence type="ECO:0000256" key="1">
    <source>
        <dbReference type="ARBA" id="ARBA00004167"/>
    </source>
</evidence>
<evidence type="ECO:0000256" key="8">
    <source>
        <dbReference type="SAM" id="Phobius"/>
    </source>
</evidence>
<keyword evidence="6 8" id="KW-0472">Membrane</keyword>
<dbReference type="InterPro" id="IPR028194">
    <property type="entry name" value="CC167"/>
</dbReference>
<accession>A0A8J6GVW8</accession>
<evidence type="ECO:0000313" key="9">
    <source>
        <dbReference type="EMBL" id="KAH0518190.1"/>
    </source>
</evidence>
<keyword evidence="4 8" id="KW-1133">Transmembrane helix</keyword>
<evidence type="ECO:0000256" key="3">
    <source>
        <dbReference type="ARBA" id="ARBA00022692"/>
    </source>
</evidence>
<dbReference type="Pfam" id="PF15188">
    <property type="entry name" value="CCDC-167"/>
    <property type="match status" value="1"/>
</dbReference>
<evidence type="ECO:0000256" key="4">
    <source>
        <dbReference type="ARBA" id="ARBA00022989"/>
    </source>
</evidence>
<evidence type="ECO:0000256" key="2">
    <source>
        <dbReference type="ARBA" id="ARBA00022350"/>
    </source>
</evidence>
<dbReference type="AlphaFoldDB" id="A0A8J6GVW8"/>
<dbReference type="Proteomes" id="UP000710432">
    <property type="component" value="Unassembled WGS sequence"/>
</dbReference>
<keyword evidence="5 7" id="KW-0175">Coiled coil</keyword>
<evidence type="ECO:0000256" key="5">
    <source>
        <dbReference type="ARBA" id="ARBA00023054"/>
    </source>
</evidence>
<dbReference type="EMBL" id="JAATJU010012500">
    <property type="protein sequence ID" value="KAH0518190.1"/>
    <property type="molecule type" value="Genomic_DNA"/>
</dbReference>
<feature type="transmembrane region" description="Helical" evidence="8">
    <location>
        <begin position="119"/>
        <end position="136"/>
    </location>
</feature>
<proteinExistence type="predicted"/>
<dbReference type="PANTHER" id="PTHR31759:SF1">
    <property type="entry name" value="COILED-COIL DOMAIN-CONTAINING PROTEIN 167"/>
    <property type="match status" value="1"/>
</dbReference>
<keyword evidence="3 8" id="KW-0812">Transmembrane</keyword>
<dbReference type="GO" id="GO:0016020">
    <property type="term" value="C:membrane"/>
    <property type="evidence" value="ECO:0007669"/>
    <property type="project" value="UniProtKB-SubCell"/>
</dbReference>
<sequence>MATAADPPPSAAPANERKAREFARAWCDLVGRSSPGDTASNMTKKKRENLGVAQEIDGLEEKLSQCRKDLEAVTSRLYRAELSPEDRRSLEKEKTILMSKASKYEKELKLLRQENRKNMLLSVAIFILLALLYAHWTM</sequence>
<comment type="caution">
    <text evidence="9">The sequence shown here is derived from an EMBL/GenBank/DDBJ whole genome shotgun (WGS) entry which is preliminary data.</text>
</comment>
<evidence type="ECO:0000256" key="6">
    <source>
        <dbReference type="ARBA" id="ARBA00023136"/>
    </source>
</evidence>
<dbReference type="PANTHER" id="PTHR31759">
    <property type="entry name" value="COILED-COIL DOMAIN-CONTAINING PROTEIN 167"/>
    <property type="match status" value="1"/>
</dbReference>
<name>A0A8J6GVW8_MICOH</name>
<protein>
    <recommendedName>
        <fullName evidence="2">Coiled-coil domain-containing protein 167</fullName>
    </recommendedName>
</protein>
<evidence type="ECO:0000256" key="7">
    <source>
        <dbReference type="SAM" id="Coils"/>
    </source>
</evidence>
<reference evidence="9" key="1">
    <citation type="submission" date="2020-03" db="EMBL/GenBank/DDBJ databases">
        <title>Studies in the Genomics of Life Span.</title>
        <authorList>
            <person name="Glass D."/>
        </authorList>
    </citation>
    <scope>NUCLEOTIDE SEQUENCE</scope>
    <source>
        <strain evidence="9">LTLLF</strain>
        <tissue evidence="9">Muscle</tissue>
    </source>
</reference>